<proteinExistence type="inferred from homology"/>
<feature type="region of interest" description="Disordered" evidence="4">
    <location>
        <begin position="298"/>
        <end position="327"/>
    </location>
</feature>
<comment type="similarity">
    <text evidence="1">Belongs to the HMG-CoA lyase family.</text>
</comment>
<accession>A0A545TZQ7</accession>
<dbReference type="GO" id="GO:0046872">
    <property type="term" value="F:metal ion binding"/>
    <property type="evidence" value="ECO:0007669"/>
    <property type="project" value="UniProtKB-KW"/>
</dbReference>
<evidence type="ECO:0000259" key="5">
    <source>
        <dbReference type="PROSITE" id="PS50991"/>
    </source>
</evidence>
<gene>
    <name evidence="6" type="ORF">FKG94_08070</name>
</gene>
<dbReference type="RefSeq" id="WP_142903689.1">
    <property type="nucleotide sequence ID" value="NZ_ML660090.1"/>
</dbReference>
<reference evidence="6 7" key="1">
    <citation type="submission" date="2019-06" db="EMBL/GenBank/DDBJ databases">
        <title>Whole genome sequence for Cellvibrionaceae sp. R142.</title>
        <authorList>
            <person name="Wang G."/>
        </authorList>
    </citation>
    <scope>NUCLEOTIDE SEQUENCE [LARGE SCALE GENOMIC DNA]</scope>
    <source>
        <strain evidence="6 7">R142</strain>
    </source>
</reference>
<dbReference type="GO" id="GO:0004419">
    <property type="term" value="F:hydroxymethylglutaryl-CoA lyase activity"/>
    <property type="evidence" value="ECO:0007669"/>
    <property type="project" value="TreeGrafter"/>
</dbReference>
<sequence length="327" mass="33901">MNAAKREQIVVTDVGPRDGLQSQEKILTPEQRLALIDALLLAGVRHLEVGSFVSPKAVPAMANTDAVVAGLPPQAAHYTALVPNFKGYELARAAGLRSVTMVVYASDAMSQVNVGKDWLTIEAVTEEMLQQAAGDGIEVIVTVAVAFGCPFAGNTEPAVVERIVEKFLARGAAQLVLADTIGAANPAQVNTLARALVSAQGAAQLGCHFHDTRALGLANVYAAVEAGVRRFDAAIGRLGGCPFAPGAAGNVATEDVVMLLEQLGFDTGIDMAGLLQAAQLANTLTGAAPGGRASAWLQKSVDKTAQTASQRQSQQPLQKDAGDRMPA</sequence>
<keyword evidence="3 6" id="KW-0456">Lyase</keyword>
<dbReference type="OrthoDB" id="9784013at2"/>
<dbReference type="EMBL" id="VHSG01000007">
    <property type="protein sequence ID" value="TQV82673.1"/>
    <property type="molecule type" value="Genomic_DNA"/>
</dbReference>
<evidence type="ECO:0000313" key="7">
    <source>
        <dbReference type="Proteomes" id="UP000319732"/>
    </source>
</evidence>
<name>A0A545TZQ7_9GAMM</name>
<evidence type="ECO:0000313" key="6">
    <source>
        <dbReference type="EMBL" id="TQV82673.1"/>
    </source>
</evidence>
<protein>
    <submittedName>
        <fullName evidence="6">Hydroxymethylglutaryl-CoA lyase</fullName>
    </submittedName>
</protein>
<organism evidence="6 7">
    <name type="scientific">Exilibacterium tricleocarpae</name>
    <dbReference type="NCBI Taxonomy" id="2591008"/>
    <lineage>
        <taxon>Bacteria</taxon>
        <taxon>Pseudomonadati</taxon>
        <taxon>Pseudomonadota</taxon>
        <taxon>Gammaproteobacteria</taxon>
        <taxon>Cellvibrionales</taxon>
        <taxon>Cellvibrionaceae</taxon>
        <taxon>Exilibacterium</taxon>
    </lineage>
</organism>
<evidence type="ECO:0000256" key="1">
    <source>
        <dbReference type="ARBA" id="ARBA00009405"/>
    </source>
</evidence>
<dbReference type="Proteomes" id="UP000319732">
    <property type="component" value="Unassembled WGS sequence"/>
</dbReference>
<dbReference type="InterPro" id="IPR043594">
    <property type="entry name" value="HMGL"/>
</dbReference>
<dbReference type="PANTHER" id="PTHR42738">
    <property type="entry name" value="HYDROXYMETHYLGLUTARYL-COA LYASE"/>
    <property type="match status" value="1"/>
</dbReference>
<evidence type="ECO:0000256" key="4">
    <source>
        <dbReference type="SAM" id="MobiDB-lite"/>
    </source>
</evidence>
<dbReference type="InterPro" id="IPR000891">
    <property type="entry name" value="PYR_CT"/>
</dbReference>
<evidence type="ECO:0000256" key="2">
    <source>
        <dbReference type="ARBA" id="ARBA00022723"/>
    </source>
</evidence>
<keyword evidence="7" id="KW-1185">Reference proteome</keyword>
<dbReference type="AlphaFoldDB" id="A0A545TZQ7"/>
<dbReference type="Gene3D" id="3.20.20.70">
    <property type="entry name" value="Aldolase class I"/>
    <property type="match status" value="1"/>
</dbReference>
<evidence type="ECO:0000256" key="3">
    <source>
        <dbReference type="ARBA" id="ARBA00023239"/>
    </source>
</evidence>
<dbReference type="SUPFAM" id="SSF51569">
    <property type="entry name" value="Aldolase"/>
    <property type="match status" value="1"/>
</dbReference>
<dbReference type="PANTHER" id="PTHR42738:SF7">
    <property type="entry name" value="HYDROXYMETHYLGLUTARYL-COA LYASE"/>
    <property type="match status" value="1"/>
</dbReference>
<dbReference type="Pfam" id="PF00682">
    <property type="entry name" value="HMGL-like"/>
    <property type="match status" value="1"/>
</dbReference>
<feature type="compositionally biased region" description="Low complexity" evidence="4">
    <location>
        <begin position="304"/>
        <end position="315"/>
    </location>
</feature>
<dbReference type="PROSITE" id="PS50991">
    <property type="entry name" value="PYR_CT"/>
    <property type="match status" value="1"/>
</dbReference>
<comment type="caution">
    <text evidence="6">The sequence shown here is derived from an EMBL/GenBank/DDBJ whole genome shotgun (WGS) entry which is preliminary data.</text>
</comment>
<dbReference type="GO" id="GO:0046951">
    <property type="term" value="P:ketone body biosynthetic process"/>
    <property type="evidence" value="ECO:0007669"/>
    <property type="project" value="TreeGrafter"/>
</dbReference>
<keyword evidence="2" id="KW-0479">Metal-binding</keyword>
<feature type="domain" description="Pyruvate carboxyltransferase" evidence="5">
    <location>
        <begin position="9"/>
        <end position="275"/>
    </location>
</feature>
<dbReference type="InterPro" id="IPR013785">
    <property type="entry name" value="Aldolase_TIM"/>
</dbReference>
<dbReference type="NCBIfam" id="NF004283">
    <property type="entry name" value="PRK05692.1"/>
    <property type="match status" value="1"/>
</dbReference>
<dbReference type="GO" id="GO:0006552">
    <property type="term" value="P:L-leucine catabolic process"/>
    <property type="evidence" value="ECO:0007669"/>
    <property type="project" value="TreeGrafter"/>
</dbReference>
<dbReference type="CDD" id="cd07938">
    <property type="entry name" value="DRE_TIM_HMGL"/>
    <property type="match status" value="1"/>
</dbReference>